<accession>A0A4R7B6Q6</accession>
<comment type="caution">
    <text evidence="2">The sequence shown here is derived from an EMBL/GenBank/DDBJ whole genome shotgun (WGS) entry which is preliminary data.</text>
</comment>
<dbReference type="EMBL" id="SNZP01000005">
    <property type="protein sequence ID" value="TDR80394.1"/>
    <property type="molecule type" value="Genomic_DNA"/>
</dbReference>
<keyword evidence="2" id="KW-0238">DNA-binding</keyword>
<dbReference type="Pfam" id="PF09836">
    <property type="entry name" value="DUF2063"/>
    <property type="match status" value="1"/>
</dbReference>
<dbReference type="AlphaFoldDB" id="A0A4R7B6Q6"/>
<protein>
    <submittedName>
        <fullName evidence="2">Putative DNA-binding protein</fullName>
    </submittedName>
</protein>
<sequence>MYSLRELQTAFADAVFQHDEGPLLACCAGDPARAAQALQVYREGVLTSLTGALTLGFPLVGRIVGDDFLRAVARRYALTRPSRSGDLNRYGGDFADFLADFAPLAELPYLADVARLEWAIQQVGAAADAAAPDLSRLAATAADDWGELCFELIPAHAVLVSVWPLYDIWRVNQPTHHGSCQVDFSLAQSVLVSRRPDAGVVVTALETAEAAFVRALDAGCSLYQALSVVPDTASFDLQSSLSRLIGLGLIGRVHC</sequence>
<organism evidence="2 3">
    <name type="scientific">Paludibacterium purpuratum</name>
    <dbReference type="NCBI Taxonomy" id="1144873"/>
    <lineage>
        <taxon>Bacteria</taxon>
        <taxon>Pseudomonadati</taxon>
        <taxon>Pseudomonadota</taxon>
        <taxon>Betaproteobacteria</taxon>
        <taxon>Neisseriales</taxon>
        <taxon>Chromobacteriaceae</taxon>
        <taxon>Paludibacterium</taxon>
    </lineage>
</organism>
<reference evidence="2 3" key="1">
    <citation type="submission" date="2019-03" db="EMBL/GenBank/DDBJ databases">
        <title>Genomic Encyclopedia of Type Strains, Phase III (KMG-III): the genomes of soil and plant-associated and newly described type strains.</title>
        <authorList>
            <person name="Whitman W."/>
        </authorList>
    </citation>
    <scope>NUCLEOTIDE SEQUENCE [LARGE SCALE GENOMIC DNA]</scope>
    <source>
        <strain evidence="2 3">CECT 8976</strain>
    </source>
</reference>
<dbReference type="InterPro" id="IPR044922">
    <property type="entry name" value="DUF2063_N_sf"/>
</dbReference>
<dbReference type="Proteomes" id="UP000295611">
    <property type="component" value="Unassembled WGS sequence"/>
</dbReference>
<keyword evidence="3" id="KW-1185">Reference proteome</keyword>
<proteinExistence type="predicted"/>
<evidence type="ECO:0000313" key="2">
    <source>
        <dbReference type="EMBL" id="TDR80394.1"/>
    </source>
</evidence>
<dbReference type="InterPro" id="IPR018640">
    <property type="entry name" value="DUF2063"/>
</dbReference>
<dbReference type="Gene3D" id="1.10.150.690">
    <property type="entry name" value="DUF2063"/>
    <property type="match status" value="1"/>
</dbReference>
<evidence type="ECO:0000313" key="3">
    <source>
        <dbReference type="Proteomes" id="UP000295611"/>
    </source>
</evidence>
<feature type="domain" description="Putative DNA-binding" evidence="1">
    <location>
        <begin position="6"/>
        <end position="98"/>
    </location>
</feature>
<dbReference type="GO" id="GO:0003677">
    <property type="term" value="F:DNA binding"/>
    <property type="evidence" value="ECO:0007669"/>
    <property type="project" value="UniProtKB-KW"/>
</dbReference>
<dbReference type="RefSeq" id="WP_166642194.1">
    <property type="nucleotide sequence ID" value="NZ_SNZP01000005.1"/>
</dbReference>
<name>A0A4R7B6Q6_9NEIS</name>
<gene>
    <name evidence="2" type="ORF">DFP86_105263</name>
</gene>
<evidence type="ECO:0000259" key="1">
    <source>
        <dbReference type="Pfam" id="PF09836"/>
    </source>
</evidence>